<keyword evidence="1" id="KW-0472">Membrane</keyword>
<evidence type="ECO:0000256" key="1">
    <source>
        <dbReference type="SAM" id="Phobius"/>
    </source>
</evidence>
<dbReference type="Proteomes" id="UP000249016">
    <property type="component" value="Unassembled WGS sequence"/>
</dbReference>
<accession>A0A327NNN1</accession>
<keyword evidence="1" id="KW-0812">Transmembrane</keyword>
<gene>
    <name evidence="2" type="ORF">HMF3257_27160</name>
</gene>
<dbReference type="AlphaFoldDB" id="A0A327NNN1"/>
<keyword evidence="1" id="KW-1133">Transmembrane helix</keyword>
<reference evidence="2 3" key="1">
    <citation type="submission" date="2018-06" db="EMBL/GenBank/DDBJ databases">
        <title>Spirosoma sp. HMF3257 Genome sequencing and assembly.</title>
        <authorList>
            <person name="Kang H."/>
            <person name="Cha I."/>
            <person name="Kim H."/>
            <person name="Kang J."/>
            <person name="Joh K."/>
        </authorList>
    </citation>
    <scope>NUCLEOTIDE SEQUENCE [LARGE SCALE GENOMIC DNA]</scope>
    <source>
        <strain evidence="2 3">HMF3257</strain>
    </source>
</reference>
<dbReference type="EMBL" id="QLII01000001">
    <property type="protein sequence ID" value="RAI76940.1"/>
    <property type="molecule type" value="Genomic_DNA"/>
</dbReference>
<sequence length="151" mass="17542">MIIYYQLKFMMKPVIVILIILGGPSFFVLLWSGIIYMISYASGWQKLAESYSTTYMPTQTRSCSCLFRKSISYNGVVQYESTQKGLYLKTIKLFSIGHKPLLIPWEAIANYESGNLFASYKSRLVFYKFQIKVKGISIYINKDIRKIQTHE</sequence>
<proteinExistence type="predicted"/>
<organism evidence="2 3">
    <name type="scientific">Spirosoma telluris</name>
    <dbReference type="NCBI Taxonomy" id="2183553"/>
    <lineage>
        <taxon>Bacteria</taxon>
        <taxon>Pseudomonadati</taxon>
        <taxon>Bacteroidota</taxon>
        <taxon>Cytophagia</taxon>
        <taxon>Cytophagales</taxon>
        <taxon>Cytophagaceae</taxon>
        <taxon>Spirosoma</taxon>
    </lineage>
</organism>
<name>A0A327NNN1_9BACT</name>
<keyword evidence="3" id="KW-1185">Reference proteome</keyword>
<evidence type="ECO:0000313" key="3">
    <source>
        <dbReference type="Proteomes" id="UP000249016"/>
    </source>
</evidence>
<comment type="caution">
    <text evidence="2">The sequence shown here is derived from an EMBL/GenBank/DDBJ whole genome shotgun (WGS) entry which is preliminary data.</text>
</comment>
<evidence type="ECO:0000313" key="2">
    <source>
        <dbReference type="EMBL" id="RAI76940.1"/>
    </source>
</evidence>
<feature type="transmembrane region" description="Helical" evidence="1">
    <location>
        <begin position="14"/>
        <end position="38"/>
    </location>
</feature>
<protein>
    <submittedName>
        <fullName evidence="2">Uncharacterized protein</fullName>
    </submittedName>
</protein>